<proteinExistence type="predicted"/>
<dbReference type="InterPro" id="IPR013785">
    <property type="entry name" value="Aldolase_TIM"/>
</dbReference>
<organism evidence="2 3">
    <name type="scientific">Caldimonas brevitalea</name>
    <dbReference type="NCBI Taxonomy" id="413882"/>
    <lineage>
        <taxon>Bacteria</taxon>
        <taxon>Pseudomonadati</taxon>
        <taxon>Pseudomonadota</taxon>
        <taxon>Betaproteobacteria</taxon>
        <taxon>Burkholderiales</taxon>
        <taxon>Sphaerotilaceae</taxon>
        <taxon>Caldimonas</taxon>
    </lineage>
</organism>
<dbReference type="PANTHER" id="PTHR47916:SF1">
    <property type="entry name" value="3-HYDROXY-5-PHOSPHONOOXYPENTANE-2,4-DIONE THIOLASE"/>
    <property type="match status" value="1"/>
</dbReference>
<feature type="active site" description="Proton donor" evidence="1">
    <location>
        <position position="145"/>
    </location>
</feature>
<evidence type="ECO:0000313" key="2">
    <source>
        <dbReference type="EMBL" id="AKJ26896.1"/>
    </source>
</evidence>
<dbReference type="Gene3D" id="3.20.20.70">
    <property type="entry name" value="Aldolase class I"/>
    <property type="match status" value="1"/>
</dbReference>
<gene>
    <name evidence="2" type="ORF">AAW51_0205</name>
</gene>
<sequence>MTEMARKRRWERFVDRASGKALIVPMDHGLTFGPIPGLNRTDDVLRWLTPEVVTGVVLHKGYAERLGGVPGCGLMIHLNGALGWGDTPDVKHRVTSVEAALRLGADAVSVQTDFLPATASHNLRLVGEVVDEAHAYGVPVLAMVYDKSPVVEGALGRLRHVMRAMVELGIDVLKVTAPADLSNIPELIDGIQPHTPVLFAGGALVEEQALMELGSAVVRYGAGGMCVGRNVFQRANPRATMERLLQLLRAGMPALDFKRLASIGPAEMVR</sequence>
<evidence type="ECO:0000256" key="1">
    <source>
        <dbReference type="PIRSR" id="PIRSR038992-1"/>
    </source>
</evidence>
<dbReference type="InterPro" id="IPR002915">
    <property type="entry name" value="DeoC/FbaB/LacD_aldolase"/>
</dbReference>
<dbReference type="SMART" id="SM01133">
    <property type="entry name" value="DeoC"/>
    <property type="match status" value="1"/>
</dbReference>
<dbReference type="AlphaFoldDB" id="A0A0G3BHR5"/>
<dbReference type="OrthoDB" id="9802970at2"/>
<dbReference type="PIRSF" id="PIRSF038992">
    <property type="entry name" value="Aldolase_Ia"/>
    <property type="match status" value="1"/>
</dbReference>
<dbReference type="InterPro" id="IPR050456">
    <property type="entry name" value="DeoC/FbaB_aldolase"/>
</dbReference>
<feature type="active site" description="Schiff-base intermediate with dihydroxyacetone-P" evidence="1">
    <location>
        <position position="174"/>
    </location>
</feature>
<dbReference type="PATRIC" id="fig|413882.6.peg.212"/>
<name>A0A0G3BHR5_9BURK</name>
<dbReference type="RefSeq" id="WP_047193137.1">
    <property type="nucleotide sequence ID" value="NZ_CP011371.1"/>
</dbReference>
<dbReference type="Pfam" id="PF01791">
    <property type="entry name" value="DeoC"/>
    <property type="match status" value="1"/>
</dbReference>
<dbReference type="SUPFAM" id="SSF51569">
    <property type="entry name" value="Aldolase"/>
    <property type="match status" value="1"/>
</dbReference>
<dbReference type="GO" id="GO:0004332">
    <property type="term" value="F:fructose-bisphosphate aldolase activity"/>
    <property type="evidence" value="ECO:0007669"/>
    <property type="project" value="InterPro"/>
</dbReference>
<dbReference type="EMBL" id="CP011371">
    <property type="protein sequence ID" value="AKJ26896.1"/>
    <property type="molecule type" value="Genomic_DNA"/>
</dbReference>
<dbReference type="Proteomes" id="UP000035352">
    <property type="component" value="Chromosome"/>
</dbReference>
<reference evidence="2 3" key="1">
    <citation type="submission" date="2015-05" db="EMBL/GenBank/DDBJ databases">
        <authorList>
            <person name="Tang B."/>
            <person name="Yu Y."/>
        </authorList>
    </citation>
    <scope>NUCLEOTIDE SEQUENCE [LARGE SCALE GENOMIC DNA]</scope>
    <source>
        <strain evidence="2 3">DSM 7029</strain>
    </source>
</reference>
<accession>A0A0G3BHR5</accession>
<dbReference type="InterPro" id="IPR041720">
    <property type="entry name" value="FbaB-like"/>
</dbReference>
<protein>
    <submittedName>
        <fullName evidence="2">Aldolase</fullName>
    </submittedName>
</protein>
<dbReference type="PANTHER" id="PTHR47916">
    <property type="entry name" value="FRUCTOSE-BISPHOSPHATE ALDOLASE CLASS 1"/>
    <property type="match status" value="1"/>
</dbReference>
<dbReference type="STRING" id="413882.AAW51_0205"/>
<dbReference type="KEGG" id="pbh:AAW51_0205"/>
<keyword evidence="3" id="KW-1185">Reference proteome</keyword>
<evidence type="ECO:0000313" key="3">
    <source>
        <dbReference type="Proteomes" id="UP000035352"/>
    </source>
</evidence>